<evidence type="ECO:0000256" key="2">
    <source>
        <dbReference type="ARBA" id="ARBA00004370"/>
    </source>
</evidence>
<comment type="caution">
    <text evidence="12">The sequence shown here is derived from an EMBL/GenBank/DDBJ whole genome shotgun (WGS) entry which is preliminary data.</text>
</comment>
<protein>
    <recommendedName>
        <fullName evidence="14">Cytochrome P450</fullName>
    </recommendedName>
</protein>
<comment type="subcellular location">
    <subcellularLocation>
        <location evidence="2">Membrane</location>
    </subcellularLocation>
</comment>
<dbReference type="PRINTS" id="PR00463">
    <property type="entry name" value="EP450I"/>
</dbReference>
<dbReference type="GO" id="GO:0016705">
    <property type="term" value="F:oxidoreductase activity, acting on paired donors, with incorporation or reduction of molecular oxygen"/>
    <property type="evidence" value="ECO:0007669"/>
    <property type="project" value="InterPro"/>
</dbReference>
<keyword evidence="3 10" id="KW-0349">Heme</keyword>
<dbReference type="PANTHER" id="PTHR47947:SF26">
    <property type="entry name" value="CYTOCHROME P450"/>
    <property type="match status" value="1"/>
</dbReference>
<name>A0A7J7P014_9MAGN</name>
<dbReference type="SUPFAM" id="SSF48264">
    <property type="entry name" value="Cytochrome P450"/>
    <property type="match status" value="1"/>
</dbReference>
<dbReference type="EMBL" id="JACGCM010000427">
    <property type="protein sequence ID" value="KAF6172572.1"/>
    <property type="molecule type" value="Genomic_DNA"/>
</dbReference>
<dbReference type="PROSITE" id="PS00086">
    <property type="entry name" value="CYTOCHROME_P450"/>
    <property type="match status" value="1"/>
</dbReference>
<reference evidence="12 13" key="1">
    <citation type="journal article" date="2020" name="IScience">
        <title>Genome Sequencing of the Endangered Kingdonia uniflora (Circaeasteraceae, Ranunculales) Reveals Potential Mechanisms of Evolutionary Specialization.</title>
        <authorList>
            <person name="Sun Y."/>
            <person name="Deng T."/>
            <person name="Zhang A."/>
            <person name="Moore M.J."/>
            <person name="Landis J.B."/>
            <person name="Lin N."/>
            <person name="Zhang H."/>
            <person name="Zhang X."/>
            <person name="Huang J."/>
            <person name="Zhang X."/>
            <person name="Sun H."/>
            <person name="Wang H."/>
        </authorList>
    </citation>
    <scope>NUCLEOTIDE SEQUENCE [LARGE SCALE GENOMIC DNA]</scope>
    <source>
        <strain evidence="12">TB1705</strain>
        <tissue evidence="12">Leaf</tissue>
    </source>
</reference>
<feature type="transmembrane region" description="Helical" evidence="11">
    <location>
        <begin position="81"/>
        <end position="100"/>
    </location>
</feature>
<dbReference type="InterPro" id="IPR036396">
    <property type="entry name" value="Cyt_P450_sf"/>
</dbReference>
<dbReference type="PRINTS" id="PR00385">
    <property type="entry name" value="P450"/>
</dbReference>
<keyword evidence="6 11" id="KW-1133">Transmembrane helix</keyword>
<dbReference type="InterPro" id="IPR001128">
    <property type="entry name" value="Cyt_P450"/>
</dbReference>
<dbReference type="AlphaFoldDB" id="A0A7J7P014"/>
<dbReference type="FunFam" id="1.10.630.10:FF:000026">
    <property type="entry name" value="Cytochrome P450 82C4"/>
    <property type="match status" value="1"/>
</dbReference>
<dbReference type="PANTHER" id="PTHR47947">
    <property type="entry name" value="CYTOCHROME P450 82C3-RELATED"/>
    <property type="match status" value="1"/>
</dbReference>
<comment type="cofactor">
    <cofactor evidence="1 10">
        <name>heme</name>
        <dbReference type="ChEBI" id="CHEBI:30413"/>
    </cofactor>
</comment>
<dbReference type="InterPro" id="IPR017972">
    <property type="entry name" value="Cyt_P450_CS"/>
</dbReference>
<evidence type="ECO:0000256" key="9">
    <source>
        <dbReference type="ARBA" id="ARBA00023136"/>
    </source>
</evidence>
<evidence type="ECO:0000256" key="11">
    <source>
        <dbReference type="SAM" id="Phobius"/>
    </source>
</evidence>
<evidence type="ECO:0000256" key="6">
    <source>
        <dbReference type="ARBA" id="ARBA00022989"/>
    </source>
</evidence>
<keyword evidence="9 11" id="KW-0472">Membrane</keyword>
<keyword evidence="7" id="KW-0560">Oxidoreductase</keyword>
<dbReference type="InterPro" id="IPR050651">
    <property type="entry name" value="Plant_Cytochrome_P450_Monoox"/>
</dbReference>
<dbReference type="CDD" id="cd20654">
    <property type="entry name" value="CYP82"/>
    <property type="match status" value="1"/>
</dbReference>
<keyword evidence="8 10" id="KW-0408">Iron</keyword>
<dbReference type="GO" id="GO:0004497">
    <property type="term" value="F:monooxygenase activity"/>
    <property type="evidence" value="ECO:0007669"/>
    <property type="project" value="InterPro"/>
</dbReference>
<dbReference type="OrthoDB" id="1932537at2759"/>
<evidence type="ECO:0000256" key="1">
    <source>
        <dbReference type="ARBA" id="ARBA00001971"/>
    </source>
</evidence>
<evidence type="ECO:0000256" key="7">
    <source>
        <dbReference type="ARBA" id="ARBA00023002"/>
    </source>
</evidence>
<evidence type="ECO:0000313" key="12">
    <source>
        <dbReference type="EMBL" id="KAF6172572.1"/>
    </source>
</evidence>
<keyword evidence="4 11" id="KW-0812">Transmembrane</keyword>
<dbReference type="GO" id="GO:0020037">
    <property type="term" value="F:heme binding"/>
    <property type="evidence" value="ECO:0007669"/>
    <property type="project" value="InterPro"/>
</dbReference>
<dbReference type="GO" id="GO:0016020">
    <property type="term" value="C:membrane"/>
    <property type="evidence" value="ECO:0007669"/>
    <property type="project" value="UniProtKB-SubCell"/>
</dbReference>
<keyword evidence="5 10" id="KW-0479">Metal-binding</keyword>
<keyword evidence="13" id="KW-1185">Reference proteome</keyword>
<accession>A0A7J7P014</accession>
<evidence type="ECO:0008006" key="14">
    <source>
        <dbReference type="Google" id="ProtNLM"/>
    </source>
</evidence>
<evidence type="ECO:0000256" key="10">
    <source>
        <dbReference type="PIRSR" id="PIRSR602401-1"/>
    </source>
</evidence>
<feature type="transmembrane region" description="Helical" evidence="11">
    <location>
        <begin position="106"/>
        <end position="127"/>
    </location>
</feature>
<dbReference type="Gene3D" id="1.10.630.10">
    <property type="entry name" value="Cytochrome P450"/>
    <property type="match status" value="1"/>
</dbReference>
<feature type="binding site" description="axial binding residue" evidence="10">
    <location>
        <position position="836"/>
    </location>
    <ligand>
        <name>heme</name>
        <dbReference type="ChEBI" id="CHEBI:30413"/>
    </ligand>
    <ligandPart>
        <name>Fe</name>
        <dbReference type="ChEBI" id="CHEBI:18248"/>
    </ligandPart>
</feature>
<dbReference type="GO" id="GO:0005506">
    <property type="term" value="F:iron ion binding"/>
    <property type="evidence" value="ECO:0007669"/>
    <property type="project" value="InterPro"/>
</dbReference>
<dbReference type="GO" id="GO:0044550">
    <property type="term" value="P:secondary metabolite biosynthetic process"/>
    <property type="evidence" value="ECO:0007669"/>
    <property type="project" value="UniProtKB-ARBA"/>
</dbReference>
<dbReference type="Pfam" id="PF00067">
    <property type="entry name" value="p450"/>
    <property type="match status" value="1"/>
</dbReference>
<gene>
    <name evidence="12" type="ORF">GIB67_007085</name>
</gene>
<sequence>MEGLDGKYEEEVTLTVEEFRSAIEERKGRGSRVLVLPGCLMAAVFGFVVDVPMITFLVIYKAPFMLFKGWQRLVEDLVGRSGPFLETVCVPFAGFLILLWPFVVLLAMLAGILSSIGYGVYAAVVAYQENSTKKGLLFAVASVSLFDEQTNDFLYLQEGSCFPRPKYREGVSNSSQLLPLKGLHEQLDAVHNKRQLMKTPSQKIKELKAVMVWDNFFKGCERTGEEHLTDSAIGILDLEEWQQSKSKIINIGIPACTFLQCFLQSIKSGSAGFLMSTKTPHYLEIVYIAYKNQFVLVHSLTTIHVISGDNVEITNLNRPEGRVFDWLFEPMCVMKEQIRSLKLSESEELYFCKLALYCGDMQRVEAWQNGGAAPDNEITRAQMDGICRSLIALAIFFKLWGGKLEKIKKTEAPEPPGAWPVIGHILQLAGRGPFFRLLGDMADKHGPIFKLRFGMCSTVIVSDWKIAKECFTTNDKVLASRPLSAASKYMGYNYAMFALTPYGSYWRAMRKIATFELLSNTRLEMLKHFRVTEINTCTKELYQLWVKNASKPVMVKMEQWFSNLTYNMVFLMVTGKRYIGTTNDNDKVEAQKYQKALIQSVRLVELSAAPESFPFLDYVDIGGYKKAMKKINTELDSVSSMWVKEHRQKRQHRVSGEGDKDFIDVMITILEGATELSDYDPDTIIKATILAIFLGGTDTTTVTLLWMLSLVLNNRDVVEKARDEMDNYIGRERQVEEADITNLPYLQAILKESMRLYPGSPLLLPHEAMENCTIGGFNVTAGTRVMVNAWKIQRDPRVWSDPLEFRPERFLTSHVDVNVRGQHFELIPFGSGRRSCPGITFALQVMQLTIARLIHGFEMTTPADMPVDMTPQNAGVTMSRETPLEVLFAPRLPLHLYE</sequence>
<evidence type="ECO:0000313" key="13">
    <source>
        <dbReference type="Proteomes" id="UP000541444"/>
    </source>
</evidence>
<organism evidence="12 13">
    <name type="scientific">Kingdonia uniflora</name>
    <dbReference type="NCBI Taxonomy" id="39325"/>
    <lineage>
        <taxon>Eukaryota</taxon>
        <taxon>Viridiplantae</taxon>
        <taxon>Streptophyta</taxon>
        <taxon>Embryophyta</taxon>
        <taxon>Tracheophyta</taxon>
        <taxon>Spermatophyta</taxon>
        <taxon>Magnoliopsida</taxon>
        <taxon>Ranunculales</taxon>
        <taxon>Circaeasteraceae</taxon>
        <taxon>Kingdonia</taxon>
    </lineage>
</organism>
<evidence type="ECO:0000256" key="3">
    <source>
        <dbReference type="ARBA" id="ARBA00022617"/>
    </source>
</evidence>
<proteinExistence type="predicted"/>
<feature type="transmembrane region" description="Helical" evidence="11">
    <location>
        <begin position="34"/>
        <end position="60"/>
    </location>
</feature>
<dbReference type="Proteomes" id="UP000541444">
    <property type="component" value="Unassembled WGS sequence"/>
</dbReference>
<evidence type="ECO:0000256" key="5">
    <source>
        <dbReference type="ARBA" id="ARBA00022723"/>
    </source>
</evidence>
<dbReference type="InterPro" id="IPR002401">
    <property type="entry name" value="Cyt_P450_E_grp-I"/>
</dbReference>
<evidence type="ECO:0000256" key="8">
    <source>
        <dbReference type="ARBA" id="ARBA00023004"/>
    </source>
</evidence>
<evidence type="ECO:0000256" key="4">
    <source>
        <dbReference type="ARBA" id="ARBA00022692"/>
    </source>
</evidence>